<keyword evidence="9" id="KW-1185">Reference proteome</keyword>
<evidence type="ECO:0000256" key="1">
    <source>
        <dbReference type="ARBA" id="ARBA00010641"/>
    </source>
</evidence>
<dbReference type="GO" id="GO:0003677">
    <property type="term" value="F:DNA binding"/>
    <property type="evidence" value="ECO:0007669"/>
    <property type="project" value="UniProtKB-KW"/>
</dbReference>
<dbReference type="InterPro" id="IPR039425">
    <property type="entry name" value="RNA_pol_sigma-70-like"/>
</dbReference>
<dbReference type="Pfam" id="PF04542">
    <property type="entry name" value="Sigma70_r2"/>
    <property type="match status" value="1"/>
</dbReference>
<dbReference type="InterPro" id="IPR007627">
    <property type="entry name" value="RNA_pol_sigma70_r2"/>
</dbReference>
<dbReference type="Gene3D" id="1.10.10.10">
    <property type="entry name" value="Winged helix-like DNA-binding domain superfamily/Winged helix DNA-binding domain"/>
    <property type="match status" value="1"/>
</dbReference>
<evidence type="ECO:0000256" key="2">
    <source>
        <dbReference type="ARBA" id="ARBA00023015"/>
    </source>
</evidence>
<keyword evidence="5" id="KW-0804">Transcription</keyword>
<evidence type="ECO:0000313" key="9">
    <source>
        <dbReference type="Proteomes" id="UP000199024"/>
    </source>
</evidence>
<dbReference type="Proteomes" id="UP000199024">
    <property type="component" value="Unassembled WGS sequence"/>
</dbReference>
<evidence type="ECO:0000256" key="5">
    <source>
        <dbReference type="ARBA" id="ARBA00023163"/>
    </source>
</evidence>
<dbReference type="PANTHER" id="PTHR43133:SF8">
    <property type="entry name" value="RNA POLYMERASE SIGMA FACTOR HI_1459-RELATED"/>
    <property type="match status" value="1"/>
</dbReference>
<dbReference type="InterPro" id="IPR013325">
    <property type="entry name" value="RNA_pol_sigma_r2"/>
</dbReference>
<evidence type="ECO:0000259" key="7">
    <source>
        <dbReference type="Pfam" id="PF08281"/>
    </source>
</evidence>
<dbReference type="SUPFAM" id="SSF88659">
    <property type="entry name" value="Sigma3 and sigma4 domains of RNA polymerase sigma factors"/>
    <property type="match status" value="1"/>
</dbReference>
<accession>A0A1I6M0G3</accession>
<protein>
    <submittedName>
        <fullName evidence="8">RNA polymerase sigma-70 factor, ECF subfamily</fullName>
    </submittedName>
</protein>
<dbReference type="Pfam" id="PF08281">
    <property type="entry name" value="Sigma70_r4_2"/>
    <property type="match status" value="1"/>
</dbReference>
<sequence length="176" mass="19996">MTGNVTDREMAFGAVVDRQGRFLYRVALGLMRNPEDAEDVVQEALLKLFRGEGWREMSDERAFLARVVWRVGLDRIAARRVHMDVTEMEVAATGETVEDAMVGEGERAVLRRLIEGLPEELRRPLVLSAIEEMTSREVGVAMGIPEATVRGRVMRARAELKRRFEAMQRLRAEVAR</sequence>
<dbReference type="SUPFAM" id="SSF88946">
    <property type="entry name" value="Sigma2 domain of RNA polymerase sigma factors"/>
    <property type="match status" value="1"/>
</dbReference>
<dbReference type="InterPro" id="IPR013249">
    <property type="entry name" value="RNA_pol_sigma70_r4_t2"/>
</dbReference>
<feature type="domain" description="RNA polymerase sigma-70 region 2" evidence="6">
    <location>
        <begin position="16"/>
        <end position="80"/>
    </location>
</feature>
<dbReference type="CDD" id="cd06171">
    <property type="entry name" value="Sigma70_r4"/>
    <property type="match status" value="1"/>
</dbReference>
<organism evidence="8 9">
    <name type="scientific">Granulicella pectinivorans</name>
    <dbReference type="NCBI Taxonomy" id="474950"/>
    <lineage>
        <taxon>Bacteria</taxon>
        <taxon>Pseudomonadati</taxon>
        <taxon>Acidobacteriota</taxon>
        <taxon>Terriglobia</taxon>
        <taxon>Terriglobales</taxon>
        <taxon>Acidobacteriaceae</taxon>
        <taxon>Granulicella</taxon>
    </lineage>
</organism>
<dbReference type="EMBL" id="FOZL01000001">
    <property type="protein sequence ID" value="SFS09187.1"/>
    <property type="molecule type" value="Genomic_DNA"/>
</dbReference>
<dbReference type="AlphaFoldDB" id="A0A1I6M0G3"/>
<keyword evidence="4" id="KW-0238">DNA-binding</keyword>
<feature type="domain" description="RNA polymerase sigma factor 70 region 4 type 2" evidence="7">
    <location>
        <begin position="109"/>
        <end position="160"/>
    </location>
</feature>
<comment type="similarity">
    <text evidence="1">Belongs to the sigma-70 factor family. ECF subfamily.</text>
</comment>
<name>A0A1I6M0G3_9BACT</name>
<dbReference type="Gene3D" id="1.10.1740.10">
    <property type="match status" value="1"/>
</dbReference>
<dbReference type="InterPro" id="IPR036388">
    <property type="entry name" value="WH-like_DNA-bd_sf"/>
</dbReference>
<dbReference type="STRING" id="474950.SAMN05421771_1605"/>
<dbReference type="PANTHER" id="PTHR43133">
    <property type="entry name" value="RNA POLYMERASE ECF-TYPE SIGMA FACTO"/>
    <property type="match status" value="1"/>
</dbReference>
<keyword evidence="2" id="KW-0805">Transcription regulation</keyword>
<evidence type="ECO:0000256" key="4">
    <source>
        <dbReference type="ARBA" id="ARBA00023125"/>
    </source>
</evidence>
<dbReference type="InterPro" id="IPR013324">
    <property type="entry name" value="RNA_pol_sigma_r3/r4-like"/>
</dbReference>
<evidence type="ECO:0000313" key="8">
    <source>
        <dbReference type="EMBL" id="SFS09187.1"/>
    </source>
</evidence>
<evidence type="ECO:0000256" key="3">
    <source>
        <dbReference type="ARBA" id="ARBA00023082"/>
    </source>
</evidence>
<dbReference type="InterPro" id="IPR014284">
    <property type="entry name" value="RNA_pol_sigma-70_dom"/>
</dbReference>
<evidence type="ECO:0000259" key="6">
    <source>
        <dbReference type="Pfam" id="PF04542"/>
    </source>
</evidence>
<keyword evidence="3" id="KW-0731">Sigma factor</keyword>
<reference evidence="8 9" key="1">
    <citation type="submission" date="2016-10" db="EMBL/GenBank/DDBJ databases">
        <authorList>
            <person name="de Groot N.N."/>
        </authorList>
    </citation>
    <scope>NUCLEOTIDE SEQUENCE [LARGE SCALE GENOMIC DNA]</scope>
    <source>
        <strain evidence="8 9">DSM 21001</strain>
    </source>
</reference>
<dbReference type="GO" id="GO:0016987">
    <property type="term" value="F:sigma factor activity"/>
    <property type="evidence" value="ECO:0007669"/>
    <property type="project" value="UniProtKB-KW"/>
</dbReference>
<dbReference type="NCBIfam" id="TIGR02937">
    <property type="entry name" value="sigma70-ECF"/>
    <property type="match status" value="1"/>
</dbReference>
<gene>
    <name evidence="8" type="ORF">SAMN05421771_1605</name>
</gene>
<proteinExistence type="inferred from homology"/>
<dbReference type="GO" id="GO:0006352">
    <property type="term" value="P:DNA-templated transcription initiation"/>
    <property type="evidence" value="ECO:0007669"/>
    <property type="project" value="InterPro"/>
</dbReference>